<comment type="similarity">
    <text evidence="1">Belongs to the spermidine/spermine synthase family.</text>
</comment>
<reference evidence="5" key="1">
    <citation type="submission" date="2021-01" db="EMBL/GenBank/DDBJ databases">
        <authorList>
            <person name="Corre E."/>
            <person name="Pelletier E."/>
            <person name="Niang G."/>
            <person name="Scheremetjew M."/>
            <person name="Finn R."/>
            <person name="Kale V."/>
            <person name="Holt S."/>
            <person name="Cochrane G."/>
            <person name="Meng A."/>
            <person name="Brown T."/>
            <person name="Cohen L."/>
        </authorList>
    </citation>
    <scope>NUCLEOTIDE SEQUENCE</scope>
    <source>
        <strain evidence="5">CCMP1594</strain>
    </source>
</reference>
<dbReference type="InterPro" id="IPR001045">
    <property type="entry name" value="Spermi_synthase"/>
</dbReference>
<evidence type="ECO:0000259" key="4">
    <source>
        <dbReference type="PROSITE" id="PS51006"/>
    </source>
</evidence>
<dbReference type="InterPro" id="IPR029063">
    <property type="entry name" value="SAM-dependent_MTases_sf"/>
</dbReference>
<name>A0A7S4G3Z0_9EUGL</name>
<dbReference type="Gene3D" id="2.30.140.10">
    <property type="entry name" value="Spermidine synthase, tetramerisation domain"/>
    <property type="match status" value="1"/>
</dbReference>
<proteinExistence type="inferred from homology"/>
<evidence type="ECO:0000256" key="1">
    <source>
        <dbReference type="ARBA" id="ARBA00007867"/>
    </source>
</evidence>
<feature type="domain" description="PABS" evidence="4">
    <location>
        <begin position="8"/>
        <end position="242"/>
    </location>
</feature>
<dbReference type="NCBIfam" id="NF002010">
    <property type="entry name" value="PRK00811.1"/>
    <property type="match status" value="1"/>
</dbReference>
<dbReference type="GO" id="GO:0004766">
    <property type="term" value="F:spermidine synthase activity"/>
    <property type="evidence" value="ECO:0007669"/>
    <property type="project" value="TreeGrafter"/>
</dbReference>
<dbReference type="InterPro" id="IPR037163">
    <property type="entry name" value="Spermidine_synt_N_sf"/>
</dbReference>
<keyword evidence="3" id="KW-0620">Polyamine biosynthesis</keyword>
<dbReference type="GO" id="GO:0008295">
    <property type="term" value="P:spermidine biosynthetic process"/>
    <property type="evidence" value="ECO:0007669"/>
    <property type="project" value="TreeGrafter"/>
</dbReference>
<dbReference type="InterPro" id="IPR030373">
    <property type="entry name" value="PABS_CS"/>
</dbReference>
<dbReference type="PANTHER" id="PTHR11558">
    <property type="entry name" value="SPERMIDINE/SPERMINE SYNTHASE"/>
    <property type="match status" value="1"/>
</dbReference>
<dbReference type="SUPFAM" id="SSF53335">
    <property type="entry name" value="S-adenosyl-L-methionine-dependent methyltransferases"/>
    <property type="match status" value="1"/>
</dbReference>
<accession>A0A7S4G3Z0</accession>
<protein>
    <recommendedName>
        <fullName evidence="4">PABS domain-containing protein</fullName>
    </recommendedName>
</protein>
<dbReference type="PANTHER" id="PTHR11558:SF11">
    <property type="entry name" value="SPERMIDINE SYNTHASE"/>
    <property type="match status" value="1"/>
</dbReference>
<dbReference type="GO" id="GO:0005829">
    <property type="term" value="C:cytosol"/>
    <property type="evidence" value="ECO:0007669"/>
    <property type="project" value="TreeGrafter"/>
</dbReference>
<sequence>MATPLAKGDWVTEEIVPGWRQQMLVDEVMVEERNDLGHRAVFKNQALGDVLLIEDRIQLTSRDEHAYHEMFTHVPIVGHGKVKDVLIIGGGDGASLREVLKHRTLRVTLVDIDPGIIAFSKKFLPTLHREAWDDARATVVIADGSAFVVNTQDKFDVIIVDSTDPVPDGPSAVLYQEQFYRDCKGCLRPGGIIVTQNGHPNFEEYPAVALGNLAKVFTNTTLYQFCVPTYMGGLQSFGWASDDASILDVAVKTLEERWAATGITDCRVYTPAYGKASFVLPRWMQEIVDAAAKAAKGA</sequence>
<dbReference type="InterPro" id="IPR030374">
    <property type="entry name" value="PABS"/>
</dbReference>
<gene>
    <name evidence="5" type="ORF">EGYM00163_LOCUS35787</name>
</gene>
<dbReference type="Pfam" id="PF01564">
    <property type="entry name" value="Spermine_synth"/>
    <property type="match status" value="1"/>
</dbReference>
<evidence type="ECO:0000313" key="5">
    <source>
        <dbReference type="EMBL" id="CAE0824553.1"/>
    </source>
</evidence>
<keyword evidence="2 3" id="KW-0808">Transferase</keyword>
<evidence type="ECO:0000256" key="3">
    <source>
        <dbReference type="PROSITE-ProRule" id="PRU00354"/>
    </source>
</evidence>
<evidence type="ECO:0000256" key="2">
    <source>
        <dbReference type="ARBA" id="ARBA00022679"/>
    </source>
</evidence>
<dbReference type="AlphaFoldDB" id="A0A7S4G3Z0"/>
<dbReference type="HAMAP" id="MF_00198">
    <property type="entry name" value="Spermidine_synth"/>
    <property type="match status" value="1"/>
</dbReference>
<dbReference type="PROSITE" id="PS01330">
    <property type="entry name" value="PABS_1"/>
    <property type="match status" value="1"/>
</dbReference>
<dbReference type="EMBL" id="HBJA01103769">
    <property type="protein sequence ID" value="CAE0824553.1"/>
    <property type="molecule type" value="Transcribed_RNA"/>
</dbReference>
<feature type="active site" description="Proton acceptor" evidence="3">
    <location>
        <position position="161"/>
    </location>
</feature>
<dbReference type="PROSITE" id="PS51006">
    <property type="entry name" value="PABS_2"/>
    <property type="match status" value="1"/>
</dbReference>
<dbReference type="CDD" id="cd02440">
    <property type="entry name" value="AdoMet_MTases"/>
    <property type="match status" value="1"/>
</dbReference>
<organism evidence="5">
    <name type="scientific">Eutreptiella gymnastica</name>
    <dbReference type="NCBI Taxonomy" id="73025"/>
    <lineage>
        <taxon>Eukaryota</taxon>
        <taxon>Discoba</taxon>
        <taxon>Euglenozoa</taxon>
        <taxon>Euglenida</taxon>
        <taxon>Spirocuta</taxon>
        <taxon>Euglenophyceae</taxon>
        <taxon>Eutreptiales</taxon>
        <taxon>Eutreptiaceae</taxon>
        <taxon>Eutreptiella</taxon>
    </lineage>
</organism>
<dbReference type="Gene3D" id="3.40.50.150">
    <property type="entry name" value="Vaccinia Virus protein VP39"/>
    <property type="match status" value="1"/>
</dbReference>